<proteinExistence type="predicted"/>
<reference evidence="1 2" key="1">
    <citation type="submission" date="2020-10" db="EMBL/GenBank/DDBJ databases">
        <authorList>
            <person name="Peeters C."/>
        </authorList>
    </citation>
    <scope>NUCLEOTIDE SEQUENCE [LARGE SCALE GENOMIC DNA]</scope>
    <source>
        <strain evidence="1 2">LMG 28140</strain>
    </source>
</reference>
<evidence type="ECO:0000313" key="1">
    <source>
        <dbReference type="EMBL" id="CAD6556943.1"/>
    </source>
</evidence>
<evidence type="ECO:0008006" key="3">
    <source>
        <dbReference type="Google" id="ProtNLM"/>
    </source>
</evidence>
<dbReference type="RefSeq" id="WP_201645895.1">
    <property type="nucleotide sequence ID" value="NZ_CAJHCP010000017.1"/>
</dbReference>
<dbReference type="Proteomes" id="UP000598032">
    <property type="component" value="Unassembled WGS sequence"/>
</dbReference>
<name>A0ABM8P5J2_9BURK</name>
<accession>A0ABM8P5J2</accession>
<organism evidence="1 2">
    <name type="scientific">Paraburkholderia metrosideri</name>
    <dbReference type="NCBI Taxonomy" id="580937"/>
    <lineage>
        <taxon>Bacteria</taxon>
        <taxon>Pseudomonadati</taxon>
        <taxon>Pseudomonadota</taxon>
        <taxon>Betaproteobacteria</taxon>
        <taxon>Burkholderiales</taxon>
        <taxon>Burkholderiaceae</taxon>
        <taxon>Paraburkholderia</taxon>
    </lineage>
</organism>
<comment type="caution">
    <text evidence="1">The sequence shown here is derived from an EMBL/GenBank/DDBJ whole genome shotgun (WGS) entry which is preliminary data.</text>
</comment>
<dbReference type="EMBL" id="CAJHCP010000017">
    <property type="protein sequence ID" value="CAD6556943.1"/>
    <property type="molecule type" value="Genomic_DNA"/>
</dbReference>
<evidence type="ECO:0000313" key="2">
    <source>
        <dbReference type="Proteomes" id="UP000598032"/>
    </source>
</evidence>
<gene>
    <name evidence="1" type="ORF">LMG28140_06000</name>
</gene>
<keyword evidence="2" id="KW-1185">Reference proteome</keyword>
<sequence>MAHSEFAIQIMEAGSNNMNAFQTLMGAVNSGTDSISIVQNGVGVVAVISQLAPMLQPVRVVANGLVATTAMAKVVADWADPAKRVQPGDVLTLVSATGVVTVPMQVWAEMGPGVGRTIAGLALTADVQTAAEPYLPSLKIWLGNTITTYLPIEDPISTASSSLYWATLPPNSGRSLATYNEIFSQNGLFVCLGDQGAGGQFVFPLNTPVPGSLTPVHEAVYKENFCASENSIAARDYCISQFR</sequence>
<protein>
    <recommendedName>
        <fullName evidence="3">Phage tail protein</fullName>
    </recommendedName>
</protein>